<evidence type="ECO:0000313" key="1">
    <source>
        <dbReference type="EMBL" id="MFC0863944.1"/>
    </source>
</evidence>
<gene>
    <name evidence="1" type="ORF">ACFHYQ_16700</name>
</gene>
<name>A0ABV6U674_9ACTN</name>
<dbReference type="RefSeq" id="WP_394302071.1">
    <property type="nucleotide sequence ID" value="NZ_JBHMQT010000036.1"/>
</dbReference>
<protein>
    <submittedName>
        <fullName evidence="1">YqcI/YcgG family protein</fullName>
    </submittedName>
</protein>
<organism evidence="1 2">
    <name type="scientific">Sphaerimonospora cavernae</name>
    <dbReference type="NCBI Taxonomy" id="1740611"/>
    <lineage>
        <taxon>Bacteria</taxon>
        <taxon>Bacillati</taxon>
        <taxon>Actinomycetota</taxon>
        <taxon>Actinomycetes</taxon>
        <taxon>Streptosporangiales</taxon>
        <taxon>Streptosporangiaceae</taxon>
        <taxon>Sphaerimonospora</taxon>
    </lineage>
</organism>
<reference evidence="1 2" key="1">
    <citation type="submission" date="2024-09" db="EMBL/GenBank/DDBJ databases">
        <authorList>
            <person name="Sun Q."/>
            <person name="Mori K."/>
        </authorList>
    </citation>
    <scope>NUCLEOTIDE SEQUENCE [LARGE SCALE GENOMIC DNA]</scope>
    <source>
        <strain evidence="1 2">TBRC 1851</strain>
    </source>
</reference>
<dbReference type="InterPro" id="IPR014988">
    <property type="entry name" value="Uncharacterised_YqcI/YcgG"/>
</dbReference>
<evidence type="ECO:0000313" key="2">
    <source>
        <dbReference type="Proteomes" id="UP001589870"/>
    </source>
</evidence>
<accession>A0ABV6U674</accession>
<dbReference type="Pfam" id="PF08892">
    <property type="entry name" value="YqcI_YcgG"/>
    <property type="match status" value="1"/>
</dbReference>
<dbReference type="EMBL" id="JBHMQT010000036">
    <property type="protein sequence ID" value="MFC0863944.1"/>
    <property type="molecule type" value="Genomic_DNA"/>
</dbReference>
<sequence>MTRPATGLRSLARLLGVLVEQAEASVGADRTAILRHAEDTLAQLGRIVGRAAHFPSPRASAARHSFVRLHADAARVRYLADAYTGIKRPTAWERFRLRGVSIAQLSGRMSARIRMMQGTDGLKEPAGIPFKPLAEATDQPDDWAPISGEEAEAFHQVMERTQCVFARRSTIWTAPSAAGLRMEDAVHLWSRALRGFVEASRREKLDGLVLPLPAASGDTVDRLALTTRRVLEGLAEQDAAGTCDLRSPERAGWYLSFYGERMFVVTVAPCYPTDHSRHGFGEPHTFVLLQPDRAFDRAVSPGSDGVISTAVRSRIRELYKQHGRPYDLAITLSPFEAHRFVKPLALGDPPIRWWRDETAQDEPRKTK</sequence>
<keyword evidence="2" id="KW-1185">Reference proteome</keyword>
<proteinExistence type="predicted"/>
<comment type="caution">
    <text evidence="1">The sequence shown here is derived from an EMBL/GenBank/DDBJ whole genome shotgun (WGS) entry which is preliminary data.</text>
</comment>
<dbReference type="Proteomes" id="UP001589870">
    <property type="component" value="Unassembled WGS sequence"/>
</dbReference>